<keyword evidence="2" id="KW-1133">Transmembrane helix</keyword>
<keyword evidence="2" id="KW-0812">Transmembrane</keyword>
<protein>
    <submittedName>
        <fullName evidence="3">Uncharacterized protein</fullName>
    </submittedName>
</protein>
<keyword evidence="2" id="KW-0472">Membrane</keyword>
<evidence type="ECO:0000256" key="2">
    <source>
        <dbReference type="SAM" id="Phobius"/>
    </source>
</evidence>
<feature type="transmembrane region" description="Helical" evidence="2">
    <location>
        <begin position="235"/>
        <end position="253"/>
    </location>
</feature>
<keyword evidence="4" id="KW-1185">Reference proteome</keyword>
<dbReference type="Proteomes" id="UP001396898">
    <property type="component" value="Unassembled WGS sequence"/>
</dbReference>
<proteinExistence type="predicted"/>
<evidence type="ECO:0000256" key="1">
    <source>
        <dbReference type="SAM" id="MobiDB-lite"/>
    </source>
</evidence>
<reference evidence="3 4" key="1">
    <citation type="submission" date="2023-01" db="EMBL/GenBank/DDBJ databases">
        <title>Analysis of 21 Apiospora genomes using comparative genomics revels a genus with tremendous synthesis potential of carbohydrate active enzymes and secondary metabolites.</title>
        <authorList>
            <person name="Sorensen T."/>
        </authorList>
    </citation>
    <scope>NUCLEOTIDE SEQUENCE [LARGE SCALE GENOMIC DNA]</scope>
    <source>
        <strain evidence="3 4">CBS 20057</strain>
    </source>
</reference>
<feature type="region of interest" description="Disordered" evidence="1">
    <location>
        <begin position="1"/>
        <end position="32"/>
    </location>
</feature>
<dbReference type="EMBL" id="JAQQWI010000008">
    <property type="protein sequence ID" value="KAK8023354.1"/>
    <property type="molecule type" value="Genomic_DNA"/>
</dbReference>
<feature type="transmembrane region" description="Helical" evidence="2">
    <location>
        <begin position="147"/>
        <end position="167"/>
    </location>
</feature>
<gene>
    <name evidence="3" type="ORF">PG991_006593</name>
</gene>
<accession>A0ABR1RZK1</accession>
<evidence type="ECO:0000313" key="4">
    <source>
        <dbReference type="Proteomes" id="UP001396898"/>
    </source>
</evidence>
<sequence>MSGQHHYTAANPGQQHDFPQKPSPDTSRLPPSQPTPLLRWLTGVSALLGLVSLVALAFKCLSSISWNDFDAAPTIELMPAGGKDEGDALFLFPLDLDRHSNYGGPLTWAAIVLGLTLAPVTAYCSWRVGKTGPYYYEKPTRLFTYALYHLYWLFPLAVFALLSAAHARSAHMATARITRAATTYGEYAPAGVFDRETLACEASRLARHMGGGAGGTAAAVEQLGRVCVGEEGTRWLLVGIAVVTAGLALILELDRRGGRRFIAVAETGRGHVDARGGFI</sequence>
<feature type="transmembrane region" description="Helical" evidence="2">
    <location>
        <begin position="106"/>
        <end position="126"/>
    </location>
</feature>
<name>A0ABR1RZK1_9PEZI</name>
<feature type="transmembrane region" description="Helical" evidence="2">
    <location>
        <begin position="37"/>
        <end position="58"/>
    </location>
</feature>
<evidence type="ECO:0000313" key="3">
    <source>
        <dbReference type="EMBL" id="KAK8023354.1"/>
    </source>
</evidence>
<comment type="caution">
    <text evidence="3">The sequence shown here is derived from an EMBL/GenBank/DDBJ whole genome shotgun (WGS) entry which is preliminary data.</text>
</comment>
<organism evidence="3 4">
    <name type="scientific">Apiospora marii</name>
    <dbReference type="NCBI Taxonomy" id="335849"/>
    <lineage>
        <taxon>Eukaryota</taxon>
        <taxon>Fungi</taxon>
        <taxon>Dikarya</taxon>
        <taxon>Ascomycota</taxon>
        <taxon>Pezizomycotina</taxon>
        <taxon>Sordariomycetes</taxon>
        <taxon>Xylariomycetidae</taxon>
        <taxon>Amphisphaeriales</taxon>
        <taxon>Apiosporaceae</taxon>
        <taxon>Apiospora</taxon>
    </lineage>
</organism>